<name>A0A068WMP3_ECHGR</name>
<evidence type="ECO:0000313" key="1">
    <source>
        <dbReference type="EMBL" id="CDS21046.1"/>
    </source>
</evidence>
<dbReference type="EMBL" id="LK028582">
    <property type="protein sequence ID" value="CDS21046.1"/>
    <property type="molecule type" value="Genomic_DNA"/>
</dbReference>
<reference evidence="1" key="2">
    <citation type="submission" date="2014-06" db="EMBL/GenBank/DDBJ databases">
        <authorList>
            <person name="Aslett M."/>
        </authorList>
    </citation>
    <scope>NUCLEOTIDE SEQUENCE</scope>
</reference>
<organism evidence="1">
    <name type="scientific">Echinococcus granulosus</name>
    <name type="common">Hydatid tapeworm</name>
    <dbReference type="NCBI Taxonomy" id="6210"/>
    <lineage>
        <taxon>Eukaryota</taxon>
        <taxon>Metazoa</taxon>
        <taxon>Spiralia</taxon>
        <taxon>Lophotrochozoa</taxon>
        <taxon>Platyhelminthes</taxon>
        <taxon>Cestoda</taxon>
        <taxon>Eucestoda</taxon>
        <taxon>Cyclophyllidea</taxon>
        <taxon>Taeniidae</taxon>
        <taxon>Echinococcus</taxon>
        <taxon>Echinococcus granulosus group</taxon>
    </lineage>
</organism>
<reference evidence="3" key="3">
    <citation type="submission" date="2020-10" db="UniProtKB">
        <authorList>
            <consortium name="WormBaseParasite"/>
        </authorList>
    </citation>
    <scope>IDENTIFICATION</scope>
</reference>
<dbReference type="WBParaSite" id="EgrG_000545200">
    <property type="protein sequence ID" value="EgrG_000545200"/>
    <property type="gene ID" value="EgrG_000545200"/>
</dbReference>
<accession>A0A068WMP3</accession>
<proteinExistence type="predicted"/>
<evidence type="ECO:0000313" key="2">
    <source>
        <dbReference type="Proteomes" id="UP000492820"/>
    </source>
</evidence>
<reference evidence="1 2" key="1">
    <citation type="journal article" date="2013" name="Nature">
        <title>The genomes of four tapeworm species reveal adaptations to parasitism.</title>
        <authorList>
            <person name="Tsai I.J."/>
            <person name="Zarowiecki M."/>
            <person name="Holroyd N."/>
            <person name="Garciarrubio A."/>
            <person name="Sanchez-Flores A."/>
            <person name="Brooks K.L."/>
            <person name="Tracey A."/>
            <person name="Bobes R.J."/>
            <person name="Fragoso G."/>
            <person name="Sciutto E."/>
            <person name="Aslett M."/>
            <person name="Beasley H."/>
            <person name="Bennett H.M."/>
            <person name="Cai J."/>
            <person name="Camicia F."/>
            <person name="Clark R."/>
            <person name="Cucher M."/>
            <person name="De Silva N."/>
            <person name="Day T.A."/>
            <person name="Deplazes P."/>
            <person name="Estrada K."/>
            <person name="Fernandez C."/>
            <person name="Holland P.W."/>
            <person name="Hou J."/>
            <person name="Hu S."/>
            <person name="Huckvale T."/>
            <person name="Hung S.S."/>
            <person name="Kamenetzky L."/>
            <person name="Keane J.A."/>
            <person name="Kiss F."/>
            <person name="Koziol U."/>
            <person name="Lambert O."/>
            <person name="Liu K."/>
            <person name="Luo X."/>
            <person name="Luo Y."/>
            <person name="Macchiaroli N."/>
            <person name="Nichol S."/>
            <person name="Paps J."/>
            <person name="Parkinson J."/>
            <person name="Pouchkina-Stantcheva N."/>
            <person name="Riddiford N."/>
            <person name="Rosenzvit M."/>
            <person name="Salinas G."/>
            <person name="Wasmuth J.D."/>
            <person name="Zamanian M."/>
            <person name="Zheng Y."/>
            <person name="Cai X."/>
            <person name="Soberon X."/>
            <person name="Olson P.D."/>
            <person name="Laclette J.P."/>
            <person name="Brehm K."/>
            <person name="Berriman M."/>
            <person name="Garciarrubio A."/>
            <person name="Bobes R.J."/>
            <person name="Fragoso G."/>
            <person name="Sanchez-Flores A."/>
            <person name="Estrada K."/>
            <person name="Cevallos M.A."/>
            <person name="Morett E."/>
            <person name="Gonzalez V."/>
            <person name="Portillo T."/>
            <person name="Ochoa-Leyva A."/>
            <person name="Jose M.V."/>
            <person name="Sciutto E."/>
            <person name="Landa A."/>
            <person name="Jimenez L."/>
            <person name="Valdes V."/>
            <person name="Carrero J.C."/>
            <person name="Larralde C."/>
            <person name="Morales-Montor J."/>
            <person name="Limon-Lason J."/>
            <person name="Soberon X."/>
            <person name="Laclette J.P."/>
        </authorList>
    </citation>
    <scope>NUCLEOTIDE SEQUENCE [LARGE SCALE GENOMIC DNA]</scope>
</reference>
<dbReference type="AlphaFoldDB" id="A0A068WMP3"/>
<gene>
    <name evidence="1" type="ORF">EgrG_000545200</name>
</gene>
<evidence type="ECO:0000313" key="3">
    <source>
        <dbReference type="WBParaSite" id="EgrG_000545200"/>
    </source>
</evidence>
<dbReference type="Proteomes" id="UP000492820">
    <property type="component" value="Unassembled WGS sequence"/>
</dbReference>
<sequence length="81" mass="9075">MQVLCQGSPCHGQAKAGIIEIKLIADICQTHHHSSFCAYLHTKIYHHFRCLAIGDRKHVMLSNGIVSSLESFILLWCLNDA</sequence>
<protein>
    <submittedName>
        <fullName evidence="3">Ovule protein</fullName>
    </submittedName>
</protein>